<dbReference type="Pfam" id="PF00194">
    <property type="entry name" value="Carb_anhydrase"/>
    <property type="match status" value="1"/>
</dbReference>
<dbReference type="SMART" id="SM01057">
    <property type="entry name" value="Carb_anhydrase"/>
    <property type="match status" value="1"/>
</dbReference>
<evidence type="ECO:0000313" key="4">
    <source>
        <dbReference type="EMBL" id="ASO75060.1"/>
    </source>
</evidence>
<evidence type="ECO:0000256" key="1">
    <source>
        <dbReference type="ARBA" id="ARBA00010718"/>
    </source>
</evidence>
<dbReference type="AlphaFoldDB" id="A0A222AFF8"/>
<dbReference type="Gene3D" id="3.10.200.10">
    <property type="entry name" value="Alpha carbonic anhydrase"/>
    <property type="match status" value="1"/>
</dbReference>
<feature type="signal peptide" evidence="2">
    <location>
        <begin position="1"/>
        <end position="22"/>
    </location>
</feature>
<name>A0A222AFF8_CULPA</name>
<comment type="similarity">
    <text evidence="1">Belongs to the alpha-carbonic anhydrase family.</text>
</comment>
<dbReference type="InterPro" id="IPR023561">
    <property type="entry name" value="Carbonic_anhydrase_a-class"/>
</dbReference>
<organism evidence="4">
    <name type="scientific">Culex pipiens pallens</name>
    <name type="common">Mosquito</name>
    <dbReference type="NCBI Taxonomy" id="42434"/>
    <lineage>
        <taxon>Eukaryota</taxon>
        <taxon>Metazoa</taxon>
        <taxon>Ecdysozoa</taxon>
        <taxon>Arthropoda</taxon>
        <taxon>Hexapoda</taxon>
        <taxon>Insecta</taxon>
        <taxon>Pterygota</taxon>
        <taxon>Neoptera</taxon>
        <taxon>Endopterygota</taxon>
        <taxon>Diptera</taxon>
        <taxon>Nematocera</taxon>
        <taxon>Culicoidea</taxon>
        <taxon>Culicidae</taxon>
        <taxon>Culicinae</taxon>
        <taxon>Culicini</taxon>
        <taxon>Culex</taxon>
        <taxon>Culex</taxon>
    </lineage>
</organism>
<dbReference type="PANTHER" id="PTHR18952">
    <property type="entry name" value="CARBONIC ANHYDRASE"/>
    <property type="match status" value="1"/>
</dbReference>
<dbReference type="CDD" id="cd00326">
    <property type="entry name" value="alpha_CA"/>
    <property type="match status" value="1"/>
</dbReference>
<dbReference type="InterPro" id="IPR036398">
    <property type="entry name" value="CA_dom_sf"/>
</dbReference>
<sequence>MGWSILVPWTVLVAAVSRTVFCGPYPRTFGTFYNSNGYFHFADKTHQQQYNYYQTVTVRSPESTKNAKIIESAKLASTNEINPDSSGPEAVSFSYRDEDAFGPSNWGALNSNCNGLYQSPIDLVTNRTLVVRQKRPLRLDGLSNRPWQMDVENEAGSAAFFPEYRASERPRLSGGPLKTDYLFQQFHYHLGSEHTFEGKRYAAEAHFVFFNSLYETFEEARGQVDGIAVIAVVYDVLKSDRIKSLNNWTRFLTKVVKDGSVYEVSPYGLFPLGDVLGNVQWPYYAYEGSFTTPPCAETVQWIVASERVPLTKSELVRMRNLEGRGGRWVQNARPTQARNYRRVFIY</sequence>
<dbReference type="GO" id="GO:0005737">
    <property type="term" value="C:cytoplasm"/>
    <property type="evidence" value="ECO:0007669"/>
    <property type="project" value="TreeGrafter"/>
</dbReference>
<evidence type="ECO:0000256" key="2">
    <source>
        <dbReference type="SAM" id="SignalP"/>
    </source>
</evidence>
<protein>
    <submittedName>
        <fullName evidence="4">Carbonic anhydrase II</fullName>
    </submittedName>
</protein>
<dbReference type="GO" id="GO:0008270">
    <property type="term" value="F:zinc ion binding"/>
    <property type="evidence" value="ECO:0007669"/>
    <property type="project" value="InterPro"/>
</dbReference>
<feature type="chain" id="PRO_5011990684" evidence="2">
    <location>
        <begin position="23"/>
        <end position="346"/>
    </location>
</feature>
<dbReference type="InterPro" id="IPR001148">
    <property type="entry name" value="CA_dom"/>
</dbReference>
<dbReference type="PROSITE" id="PS51144">
    <property type="entry name" value="ALPHA_CA_2"/>
    <property type="match status" value="1"/>
</dbReference>
<dbReference type="PANTHER" id="PTHR18952:SF124">
    <property type="entry name" value="CARBONIC ANHYDRASE 7"/>
    <property type="match status" value="1"/>
</dbReference>
<dbReference type="SUPFAM" id="SSF51069">
    <property type="entry name" value="Carbonic anhydrase"/>
    <property type="match status" value="1"/>
</dbReference>
<dbReference type="EMBL" id="MF083170">
    <property type="protein sequence ID" value="ASO75060.1"/>
    <property type="molecule type" value="mRNA"/>
</dbReference>
<dbReference type="GO" id="GO:0004089">
    <property type="term" value="F:carbonate dehydratase activity"/>
    <property type="evidence" value="ECO:0007669"/>
    <property type="project" value="InterPro"/>
</dbReference>
<proteinExistence type="evidence at transcript level"/>
<accession>A0A222AFF8</accession>
<keyword evidence="2" id="KW-0732">Signal</keyword>
<evidence type="ECO:0000259" key="3">
    <source>
        <dbReference type="PROSITE" id="PS51144"/>
    </source>
</evidence>
<feature type="domain" description="Alpha-carbonic anhydrase" evidence="3">
    <location>
        <begin position="91"/>
        <end position="346"/>
    </location>
</feature>
<reference evidence="4" key="1">
    <citation type="submission" date="2017-05" db="EMBL/GenBank/DDBJ databases">
        <title>Identification of carbonic anhydrase II conferring resistance to deltamethrin in Culex pipiens pallens.</title>
        <authorList>
            <person name="Ye W."/>
        </authorList>
    </citation>
    <scope>NUCLEOTIDE SEQUENCE</scope>
</reference>